<evidence type="ECO:0000256" key="8">
    <source>
        <dbReference type="ARBA" id="ARBA00022832"/>
    </source>
</evidence>
<dbReference type="InterPro" id="IPR014430">
    <property type="entry name" value="Scs7"/>
</dbReference>
<evidence type="ECO:0000256" key="14">
    <source>
        <dbReference type="ARBA" id="ARBA00023160"/>
    </source>
</evidence>
<evidence type="ECO:0000256" key="7">
    <source>
        <dbReference type="ARBA" id="ARBA00022824"/>
    </source>
</evidence>
<accession>A0A388LHP0</accession>
<dbReference type="GO" id="GO:0080132">
    <property type="term" value="F:fatty acid 2-hydroxylase activity"/>
    <property type="evidence" value="ECO:0007669"/>
    <property type="project" value="InterPro"/>
</dbReference>
<evidence type="ECO:0000256" key="2">
    <source>
        <dbReference type="ARBA" id="ARBA00004477"/>
    </source>
</evidence>
<evidence type="ECO:0000313" key="18">
    <source>
        <dbReference type="EMBL" id="GBG81839.1"/>
    </source>
</evidence>
<feature type="domain" description="Fatty acid hydroxylase" evidence="17">
    <location>
        <begin position="319"/>
        <end position="457"/>
    </location>
</feature>
<dbReference type="AlphaFoldDB" id="A0A388LHP0"/>
<evidence type="ECO:0000256" key="3">
    <source>
        <dbReference type="ARBA" id="ARBA00009324"/>
    </source>
</evidence>
<evidence type="ECO:0000256" key="12">
    <source>
        <dbReference type="ARBA" id="ARBA00023098"/>
    </source>
</evidence>
<dbReference type="GO" id="GO:0005789">
    <property type="term" value="C:endoplasmic reticulum membrane"/>
    <property type="evidence" value="ECO:0007669"/>
    <property type="project" value="UniProtKB-SubCell"/>
</dbReference>
<comment type="cofactor">
    <cofactor evidence="1">
        <name>Zn(2+)</name>
        <dbReference type="ChEBI" id="CHEBI:29105"/>
    </cofactor>
</comment>
<evidence type="ECO:0000256" key="15">
    <source>
        <dbReference type="SAM" id="MobiDB-lite"/>
    </source>
</evidence>
<dbReference type="EMBL" id="BFEA01000388">
    <property type="protein sequence ID" value="GBG81839.1"/>
    <property type="molecule type" value="Genomic_DNA"/>
</dbReference>
<dbReference type="OrthoDB" id="260519at2759"/>
<feature type="transmembrane region" description="Helical" evidence="16">
    <location>
        <begin position="396"/>
        <end position="415"/>
    </location>
</feature>
<keyword evidence="5 16" id="KW-0812">Transmembrane</keyword>
<evidence type="ECO:0000256" key="9">
    <source>
        <dbReference type="ARBA" id="ARBA00022833"/>
    </source>
</evidence>
<keyword evidence="19" id="KW-1185">Reference proteome</keyword>
<dbReference type="PANTHER" id="PTHR12863:SF1">
    <property type="entry name" value="FATTY ACID 2-HYDROXYLASE"/>
    <property type="match status" value="1"/>
</dbReference>
<protein>
    <recommendedName>
        <fullName evidence="17">Fatty acid hydroxylase domain-containing protein</fullName>
    </recommendedName>
</protein>
<evidence type="ECO:0000256" key="1">
    <source>
        <dbReference type="ARBA" id="ARBA00001947"/>
    </source>
</evidence>
<keyword evidence="4" id="KW-0444">Lipid biosynthesis</keyword>
<evidence type="ECO:0000256" key="4">
    <source>
        <dbReference type="ARBA" id="ARBA00022516"/>
    </source>
</evidence>
<dbReference type="PANTHER" id="PTHR12863">
    <property type="entry name" value="FATTY ACID HYDROXYLASE"/>
    <property type="match status" value="1"/>
</dbReference>
<dbReference type="STRING" id="69332.A0A388LHP0"/>
<keyword evidence="13 16" id="KW-0472">Membrane</keyword>
<keyword evidence="8" id="KW-0276">Fatty acid metabolism</keyword>
<dbReference type="InterPro" id="IPR006694">
    <property type="entry name" value="Fatty_acid_hydroxylase"/>
</dbReference>
<feature type="region of interest" description="Disordered" evidence="15">
    <location>
        <begin position="1"/>
        <end position="21"/>
    </location>
</feature>
<keyword evidence="11" id="KW-0560">Oxidoreductase</keyword>
<evidence type="ECO:0000256" key="6">
    <source>
        <dbReference type="ARBA" id="ARBA00022723"/>
    </source>
</evidence>
<keyword evidence="9" id="KW-0862">Zinc</keyword>
<evidence type="ECO:0000256" key="10">
    <source>
        <dbReference type="ARBA" id="ARBA00022989"/>
    </source>
</evidence>
<evidence type="ECO:0000259" key="17">
    <source>
        <dbReference type="Pfam" id="PF04116"/>
    </source>
</evidence>
<dbReference type="Proteomes" id="UP000265515">
    <property type="component" value="Unassembled WGS sequence"/>
</dbReference>
<feature type="transmembrane region" description="Helical" evidence="16">
    <location>
        <begin position="314"/>
        <end position="336"/>
    </location>
</feature>
<keyword evidence="10 16" id="KW-1133">Transmembrane helix</keyword>
<keyword evidence="6" id="KW-0479">Metal-binding</keyword>
<sequence length="465" mass="52374">MLLRFSAVRPPKSGQVRASPRKPLLARGTRARLGAFALFLRCGFRRTAAQVRRASPRKAAGVRSDRRSYEKARASALKLLHPHAADCARFFGCKHERLYLAALLYLGAISGNDSYTRYLGAQEGSAVGAHCAAKRTDWRTAEFESSGSGSSSSLGLSQSVGSTQDELHVLVVGGGLAFDKYVSNWRKPGDDLMMDNQEAEKVGGTRVFCDKTLRETPCGDDMTGGGGSDAVCNRNNFEVDLNKPSVFQVGHLKERYEEWLHKPILTKEGPRLFENGFCEFFSRTYWWVIPLVWLPVVAWAELRAIQDGIKPSQILPLMVGGALLWTLVEYTLHRFIFHQKTSSYWMNTVHYILHGIHHKHPMDRLRLVFPPALAAVIILFYFGLVVILLPRGISMSLWGGGLFGYILYDITHYYLHHGSPSSKLWRDLKKYHMSHHFKNTDAGFGITTSFWDHVFATYPTNLYKS</sequence>
<evidence type="ECO:0000256" key="13">
    <source>
        <dbReference type="ARBA" id="ARBA00023136"/>
    </source>
</evidence>
<keyword evidence="7" id="KW-0256">Endoplasmic reticulum</keyword>
<evidence type="ECO:0000313" key="19">
    <source>
        <dbReference type="Proteomes" id="UP000265515"/>
    </source>
</evidence>
<organism evidence="18 19">
    <name type="scientific">Chara braunii</name>
    <name type="common">Braun's stonewort</name>
    <dbReference type="NCBI Taxonomy" id="69332"/>
    <lineage>
        <taxon>Eukaryota</taxon>
        <taxon>Viridiplantae</taxon>
        <taxon>Streptophyta</taxon>
        <taxon>Charophyceae</taxon>
        <taxon>Charales</taxon>
        <taxon>Characeae</taxon>
        <taxon>Chara</taxon>
    </lineage>
</organism>
<keyword evidence="14" id="KW-0275">Fatty acid biosynthesis</keyword>
<dbReference type="GO" id="GO:0006633">
    <property type="term" value="P:fatty acid biosynthetic process"/>
    <property type="evidence" value="ECO:0007669"/>
    <property type="project" value="UniProtKB-KW"/>
</dbReference>
<feature type="transmembrane region" description="Helical" evidence="16">
    <location>
        <begin position="368"/>
        <end position="389"/>
    </location>
</feature>
<comment type="caution">
    <text evidence="18">The sequence shown here is derived from an EMBL/GenBank/DDBJ whole genome shotgun (WGS) entry which is preliminary data.</text>
</comment>
<keyword evidence="12" id="KW-0443">Lipid metabolism</keyword>
<feature type="transmembrane region" description="Helical" evidence="16">
    <location>
        <begin position="284"/>
        <end position="302"/>
    </location>
</feature>
<evidence type="ECO:0000256" key="16">
    <source>
        <dbReference type="SAM" id="Phobius"/>
    </source>
</evidence>
<comment type="subcellular location">
    <subcellularLocation>
        <location evidence="2">Endoplasmic reticulum membrane</location>
        <topology evidence="2">Multi-pass membrane protein</topology>
    </subcellularLocation>
</comment>
<evidence type="ECO:0000256" key="11">
    <source>
        <dbReference type="ARBA" id="ARBA00023002"/>
    </source>
</evidence>
<proteinExistence type="inferred from homology"/>
<reference evidence="18 19" key="1">
    <citation type="journal article" date="2018" name="Cell">
        <title>The Chara Genome: Secondary Complexity and Implications for Plant Terrestrialization.</title>
        <authorList>
            <person name="Nishiyama T."/>
            <person name="Sakayama H."/>
            <person name="Vries J.D."/>
            <person name="Buschmann H."/>
            <person name="Saint-Marcoux D."/>
            <person name="Ullrich K.K."/>
            <person name="Haas F.B."/>
            <person name="Vanderstraeten L."/>
            <person name="Becker D."/>
            <person name="Lang D."/>
            <person name="Vosolsobe S."/>
            <person name="Rombauts S."/>
            <person name="Wilhelmsson P.K.I."/>
            <person name="Janitza P."/>
            <person name="Kern R."/>
            <person name="Heyl A."/>
            <person name="Rumpler F."/>
            <person name="Villalobos L.I.A.C."/>
            <person name="Clay J.M."/>
            <person name="Skokan R."/>
            <person name="Toyoda A."/>
            <person name="Suzuki Y."/>
            <person name="Kagoshima H."/>
            <person name="Schijlen E."/>
            <person name="Tajeshwar N."/>
            <person name="Catarino B."/>
            <person name="Hetherington A.J."/>
            <person name="Saltykova A."/>
            <person name="Bonnot C."/>
            <person name="Breuninger H."/>
            <person name="Symeonidi A."/>
            <person name="Radhakrishnan G.V."/>
            <person name="Van Nieuwerburgh F."/>
            <person name="Deforce D."/>
            <person name="Chang C."/>
            <person name="Karol K.G."/>
            <person name="Hedrich R."/>
            <person name="Ulvskov P."/>
            <person name="Glockner G."/>
            <person name="Delwiche C.F."/>
            <person name="Petrasek J."/>
            <person name="Van de Peer Y."/>
            <person name="Friml J."/>
            <person name="Beilby M."/>
            <person name="Dolan L."/>
            <person name="Kohara Y."/>
            <person name="Sugano S."/>
            <person name="Fujiyama A."/>
            <person name="Delaux P.-M."/>
            <person name="Quint M."/>
            <person name="TheiBen G."/>
            <person name="Hagemann M."/>
            <person name="Harholt J."/>
            <person name="Dunand C."/>
            <person name="Zachgo S."/>
            <person name="Langdale J."/>
            <person name="Maumus F."/>
            <person name="Straeten D.V.D."/>
            <person name="Gould S.B."/>
            <person name="Rensing S.A."/>
        </authorList>
    </citation>
    <scope>NUCLEOTIDE SEQUENCE [LARGE SCALE GENOMIC DNA]</scope>
    <source>
        <strain evidence="18 19">S276</strain>
    </source>
</reference>
<dbReference type="GO" id="GO:0005506">
    <property type="term" value="F:iron ion binding"/>
    <property type="evidence" value="ECO:0007669"/>
    <property type="project" value="InterPro"/>
</dbReference>
<evidence type="ECO:0000256" key="5">
    <source>
        <dbReference type="ARBA" id="ARBA00022692"/>
    </source>
</evidence>
<name>A0A388LHP0_CHABU</name>
<comment type="similarity">
    <text evidence="3">Belongs to the sterol desaturase family.</text>
</comment>
<gene>
    <name evidence="18" type="ORF">CBR_g34020</name>
</gene>
<dbReference type="Gramene" id="GBG81839">
    <property type="protein sequence ID" value="GBG81839"/>
    <property type="gene ID" value="CBR_g34020"/>
</dbReference>
<dbReference type="Pfam" id="PF04116">
    <property type="entry name" value="FA_hydroxylase"/>
    <property type="match status" value="1"/>
</dbReference>